<dbReference type="InterPro" id="IPR000914">
    <property type="entry name" value="SBP_5_dom"/>
</dbReference>
<dbReference type="InterPro" id="IPR025370">
    <property type="entry name" value="SgrR_HTH_N"/>
</dbReference>
<sequence>MGKLKRKLELYEKIFQVFGPGVSRCQVSQIATLLHVSERHVQTLLKAMTAQGWIEWQASSGRNKKAQLTCLIEPMEACYQYAQSQADSGNIEQVFSTLSFNGRNAGTELQAFLNSASQSAQSVAYIPFHRELETLHPQRVLRRTERFLVMQICQRLTSVQQGKLCGDLAYHWQPNEDATIWRFQIRNGVQFHNGRTLEAQDIAHCLTLLSSSKLWHRCYQHIAAVSASSGNIITIKLSKTDWHLPRLLARAEASIFEPNFVERLVGSGPFSLAIFSNKMLRLNRNDAYSSQVPILNRVELWVYPEWAESKACAQNQVCVKMPEKTLKVGEYYCGHAQAHGSTFFKIQNPKLSSPNRTFTVEDTSECQAYFKQSSAPGETKLTVEYGDFLTIRDAALCSIIDENHSFSSWLGFFTRFPFEDLSLPVEMLATIEQALTSIQCEPDFEQAAKTLLKLKCWLYKTEVVVELKKEAFNLEVSEKIHGARVNGFGWCDLDKLWISHI</sequence>
<proteinExistence type="predicted"/>
<dbReference type="Pfam" id="PF00496">
    <property type="entry name" value="SBP_bac_5"/>
    <property type="match status" value="1"/>
</dbReference>
<dbReference type="SUPFAM" id="SSF53850">
    <property type="entry name" value="Periplasmic binding protein-like II"/>
    <property type="match status" value="1"/>
</dbReference>
<evidence type="ECO:0000256" key="1">
    <source>
        <dbReference type="ARBA" id="ARBA00023125"/>
    </source>
</evidence>
<organism evidence="4 5">
    <name type="scientific">Vibrio lentus</name>
    <dbReference type="NCBI Taxonomy" id="136468"/>
    <lineage>
        <taxon>Bacteria</taxon>
        <taxon>Pseudomonadati</taxon>
        <taxon>Pseudomonadota</taxon>
        <taxon>Gammaproteobacteria</taxon>
        <taxon>Vibrionales</taxon>
        <taxon>Vibrionaceae</taxon>
        <taxon>Vibrio</taxon>
    </lineage>
</organism>
<evidence type="ECO:0000313" key="4">
    <source>
        <dbReference type="EMBL" id="PME72336.1"/>
    </source>
</evidence>
<feature type="domain" description="Solute-binding protein family 5" evidence="2">
    <location>
        <begin position="166"/>
        <end position="312"/>
    </location>
</feature>
<name>A0A2N7C6H9_9VIBR</name>
<feature type="domain" description="Transcriptional regulator SgrR N-terminal HTH" evidence="3">
    <location>
        <begin position="6"/>
        <end position="118"/>
    </location>
</feature>
<evidence type="ECO:0000259" key="2">
    <source>
        <dbReference type="Pfam" id="PF00496"/>
    </source>
</evidence>
<dbReference type="Gene3D" id="3.40.190.10">
    <property type="entry name" value="Periplasmic binding protein-like II"/>
    <property type="match status" value="1"/>
</dbReference>
<dbReference type="AlphaFoldDB" id="A0A2N7C6H9"/>
<dbReference type="GO" id="GO:0015833">
    <property type="term" value="P:peptide transport"/>
    <property type="evidence" value="ECO:0007669"/>
    <property type="project" value="TreeGrafter"/>
</dbReference>
<dbReference type="EMBL" id="MCSI01000028">
    <property type="protein sequence ID" value="PME72336.1"/>
    <property type="molecule type" value="Genomic_DNA"/>
</dbReference>
<evidence type="ECO:0000313" key="5">
    <source>
        <dbReference type="Proteomes" id="UP000235778"/>
    </source>
</evidence>
<accession>A0A2N7C6H9</accession>
<dbReference type="InterPro" id="IPR039424">
    <property type="entry name" value="SBP_5"/>
</dbReference>
<dbReference type="PANTHER" id="PTHR30290:SF72">
    <property type="entry name" value="HTH-TYPE TRANSCRIPTIONAL REGULATOR SGRR"/>
    <property type="match status" value="1"/>
</dbReference>
<evidence type="ECO:0000259" key="3">
    <source>
        <dbReference type="Pfam" id="PF12793"/>
    </source>
</evidence>
<gene>
    <name evidence="4" type="ORF">BCV30_21750</name>
</gene>
<dbReference type="RefSeq" id="WP_102269875.1">
    <property type="nucleotide sequence ID" value="NZ_MCSH01000196.1"/>
</dbReference>
<dbReference type="GO" id="GO:0003677">
    <property type="term" value="F:DNA binding"/>
    <property type="evidence" value="ECO:0007669"/>
    <property type="project" value="UniProtKB-KW"/>
</dbReference>
<dbReference type="PANTHER" id="PTHR30290">
    <property type="entry name" value="PERIPLASMIC BINDING COMPONENT OF ABC TRANSPORTER"/>
    <property type="match status" value="1"/>
</dbReference>
<keyword evidence="1" id="KW-0238">DNA-binding</keyword>
<dbReference type="GO" id="GO:1904680">
    <property type="term" value="F:peptide transmembrane transporter activity"/>
    <property type="evidence" value="ECO:0007669"/>
    <property type="project" value="TreeGrafter"/>
</dbReference>
<reference evidence="5" key="1">
    <citation type="submission" date="2016-07" db="EMBL/GenBank/DDBJ databases">
        <title>Nontailed viruses are major unrecognized killers of bacteria in the ocean.</title>
        <authorList>
            <person name="Kauffman K."/>
            <person name="Hussain F."/>
            <person name="Yang J."/>
            <person name="Arevalo P."/>
            <person name="Brown J."/>
            <person name="Cutler M."/>
            <person name="Kelly L."/>
            <person name="Polz M.F."/>
        </authorList>
    </citation>
    <scope>NUCLEOTIDE SEQUENCE [LARGE SCALE GENOMIC DNA]</scope>
    <source>
        <strain evidence="5">10N.286.55.C1</strain>
    </source>
</reference>
<comment type="caution">
    <text evidence="4">The sequence shown here is derived from an EMBL/GenBank/DDBJ whole genome shotgun (WGS) entry which is preliminary data.</text>
</comment>
<protein>
    <submittedName>
        <fullName evidence="4">Peptide ABC transporter substrate-binding protein</fullName>
    </submittedName>
</protein>
<dbReference type="Pfam" id="PF12793">
    <property type="entry name" value="SgrR_N"/>
    <property type="match status" value="1"/>
</dbReference>
<dbReference type="Proteomes" id="UP000235778">
    <property type="component" value="Unassembled WGS sequence"/>
</dbReference>